<dbReference type="CDD" id="cd06850">
    <property type="entry name" value="biotinyl_domain"/>
    <property type="match status" value="1"/>
</dbReference>
<dbReference type="AlphaFoldDB" id="A0A8J6FQI7"/>
<evidence type="ECO:0000256" key="2">
    <source>
        <dbReference type="ARBA" id="ARBA00004173"/>
    </source>
</evidence>
<dbReference type="EMBL" id="WNTK01000001">
    <property type="protein sequence ID" value="KAG9492206.1"/>
    <property type="molecule type" value="Genomic_DNA"/>
</dbReference>
<evidence type="ECO:0000256" key="9">
    <source>
        <dbReference type="ARBA" id="ARBA00022842"/>
    </source>
</evidence>
<dbReference type="SUPFAM" id="SSF52440">
    <property type="entry name" value="PreATP-grasp domain"/>
    <property type="match status" value="1"/>
</dbReference>
<evidence type="ECO:0000256" key="13">
    <source>
        <dbReference type="ARBA" id="ARBA00023128"/>
    </source>
</evidence>
<dbReference type="PROSITE" id="PS00867">
    <property type="entry name" value="CPSASE_2"/>
    <property type="match status" value="1"/>
</dbReference>
<dbReference type="Pfam" id="PF00289">
    <property type="entry name" value="Biotin_carb_N"/>
    <property type="match status" value="1"/>
</dbReference>
<dbReference type="InterPro" id="IPR005481">
    <property type="entry name" value="BC-like_N"/>
</dbReference>
<evidence type="ECO:0000256" key="17">
    <source>
        <dbReference type="PROSITE-ProRule" id="PRU00409"/>
    </source>
</evidence>
<evidence type="ECO:0000256" key="14">
    <source>
        <dbReference type="ARBA" id="ARBA00023211"/>
    </source>
</evidence>
<dbReference type="SUPFAM" id="SSF51230">
    <property type="entry name" value="Single hybrid motif"/>
    <property type="match status" value="1"/>
</dbReference>
<sequence>MAALRVLIDVHKVLHSASWPRWCYFASYFQYSTVHNPEEKTFEKILIANRGEIACRVIKTCRKMGIKTVAVHSDVDSSAVHVKMADEAVCVGPAPTSKSYLNMDAIMEAIRKTGAQAVHPGYGFLSENKEFARRLAAESVTFIGPDTHAIQAMGDKIESKLLAKNAKVNTIPGFDGVVKDADEAVRIAREIGYPVMIKASAGGGGKGMRIAWDDEETREGFRFSTQEAMSSFGDDRLLIEKFIDNPRHIEIQVLADKHGNALWLNERECSIQRRNQKVVEEAPSTFLDPETRRAMGEQAVALARAVKYSSAGTVEFLVDSKKSFYFLEMNTRLQVEHPITECITGLDLVEEMIRVAKGYSLRHKQIDIPINGWAVECRVYAEDPYKSFGLPSIGRLSQYGEPQHLPGVRVDSGIQEGSDISIYYDPMISKERVTHNIPLLREVITNPRFIKGDITTKFLPEVYPDGFKGHSLTSQERNDLLVITASLCVASQTRSHHFLNNTRVPVAKNEEKSCDLCVFLDGTAHSVVVKKLKDHFSVEVDGTKVNVSSEWNLSSPLMSVSIGGTQKTIQCLSRDAAGNINIQFLGTVYKLQVLTKHAAELSKYMPEKLEEDTSSILRSPMPGTVVAVSVKPGDMVSEGQEICVIEAMKMQNSMTAAKTGKVTSVHCKPGETVGEGDLLVQLE</sequence>
<comment type="cofactor">
    <cofactor evidence="1">
        <name>biotin</name>
        <dbReference type="ChEBI" id="CHEBI:57586"/>
    </cofactor>
</comment>
<keyword evidence="15" id="KW-0092">Biotin</keyword>
<dbReference type="PROSITE" id="PS50979">
    <property type="entry name" value="BC"/>
    <property type="match status" value="1"/>
</dbReference>
<dbReference type="Gene3D" id="3.30.700.30">
    <property type="match status" value="1"/>
</dbReference>
<accession>A0A8J6FQI7</accession>
<evidence type="ECO:0000256" key="15">
    <source>
        <dbReference type="ARBA" id="ARBA00023267"/>
    </source>
</evidence>
<dbReference type="PROSITE" id="PS50975">
    <property type="entry name" value="ATP_GRASP"/>
    <property type="match status" value="1"/>
</dbReference>
<comment type="subcellular location">
    <subcellularLocation>
        <location evidence="2">Mitochondrion</location>
    </subcellularLocation>
</comment>
<proteinExistence type="predicted"/>
<comment type="catalytic activity">
    <reaction evidence="16">
        <text>propanoyl-CoA + hydrogencarbonate + ATP = (S)-methylmalonyl-CoA + ADP + phosphate + H(+)</text>
        <dbReference type="Rhea" id="RHEA:23720"/>
        <dbReference type="ChEBI" id="CHEBI:15378"/>
        <dbReference type="ChEBI" id="CHEBI:17544"/>
        <dbReference type="ChEBI" id="CHEBI:30616"/>
        <dbReference type="ChEBI" id="CHEBI:43474"/>
        <dbReference type="ChEBI" id="CHEBI:57327"/>
        <dbReference type="ChEBI" id="CHEBI:57392"/>
        <dbReference type="ChEBI" id="CHEBI:456216"/>
        <dbReference type="EC" id="6.4.1.3"/>
    </reaction>
    <physiologicalReaction direction="left-to-right" evidence="16">
        <dbReference type="Rhea" id="RHEA:23721"/>
    </physiologicalReaction>
</comment>
<gene>
    <name evidence="21" type="ORF">GDO78_000620</name>
</gene>
<dbReference type="SMART" id="SM00878">
    <property type="entry name" value="Biotin_carb_C"/>
    <property type="match status" value="1"/>
</dbReference>
<evidence type="ECO:0000259" key="19">
    <source>
        <dbReference type="PROSITE" id="PS50975"/>
    </source>
</evidence>
<dbReference type="PANTHER" id="PTHR18866:SF33">
    <property type="entry name" value="METHYLCROTONOYL-COA CARBOXYLASE SUBUNIT ALPHA, MITOCHONDRIAL-RELATED"/>
    <property type="match status" value="1"/>
</dbReference>
<dbReference type="InterPro" id="IPR011764">
    <property type="entry name" value="Biotin_carboxylation_dom"/>
</dbReference>
<dbReference type="PANTHER" id="PTHR18866">
    <property type="entry name" value="CARBOXYLASE:PYRUVATE/ACETYL-COA/PROPIONYL-COA CARBOXYLASE"/>
    <property type="match status" value="1"/>
</dbReference>
<organism evidence="21 22">
    <name type="scientific">Eleutherodactylus coqui</name>
    <name type="common">Puerto Rican coqui</name>
    <dbReference type="NCBI Taxonomy" id="57060"/>
    <lineage>
        <taxon>Eukaryota</taxon>
        <taxon>Metazoa</taxon>
        <taxon>Chordata</taxon>
        <taxon>Craniata</taxon>
        <taxon>Vertebrata</taxon>
        <taxon>Euteleostomi</taxon>
        <taxon>Amphibia</taxon>
        <taxon>Batrachia</taxon>
        <taxon>Anura</taxon>
        <taxon>Neobatrachia</taxon>
        <taxon>Hyloidea</taxon>
        <taxon>Eleutherodactylidae</taxon>
        <taxon>Eleutherodactylinae</taxon>
        <taxon>Eleutherodactylus</taxon>
        <taxon>Eleutherodactylus</taxon>
    </lineage>
</organism>
<dbReference type="GO" id="GO:0005524">
    <property type="term" value="F:ATP binding"/>
    <property type="evidence" value="ECO:0007669"/>
    <property type="project" value="UniProtKB-UniRule"/>
</dbReference>
<dbReference type="Pfam" id="PF18140">
    <property type="entry name" value="PCC_BT"/>
    <property type="match status" value="1"/>
</dbReference>
<evidence type="ECO:0000256" key="16">
    <source>
        <dbReference type="ARBA" id="ARBA00049495"/>
    </source>
</evidence>
<dbReference type="InterPro" id="IPR005482">
    <property type="entry name" value="Biotin_COase_C"/>
</dbReference>
<keyword evidence="14" id="KW-0464">Manganese</keyword>
<feature type="domain" description="Lipoyl-binding" evidence="18">
    <location>
        <begin position="607"/>
        <end position="683"/>
    </location>
</feature>
<protein>
    <recommendedName>
        <fullName evidence="4">propionyl-CoA carboxylase</fullName>
        <ecNumber evidence="4">6.4.1.3</ecNumber>
    </recommendedName>
</protein>
<dbReference type="OrthoDB" id="196847at2759"/>
<evidence type="ECO:0000256" key="4">
    <source>
        <dbReference type="ARBA" id="ARBA00013050"/>
    </source>
</evidence>
<evidence type="ECO:0000313" key="21">
    <source>
        <dbReference type="EMBL" id="KAG9492206.1"/>
    </source>
</evidence>
<keyword evidence="13" id="KW-0496">Mitochondrion</keyword>
<dbReference type="PROSITE" id="PS00866">
    <property type="entry name" value="CPSASE_1"/>
    <property type="match status" value="1"/>
</dbReference>
<dbReference type="Pfam" id="PF00364">
    <property type="entry name" value="Biotin_lipoyl"/>
    <property type="match status" value="1"/>
</dbReference>
<evidence type="ECO:0000256" key="6">
    <source>
        <dbReference type="ARBA" id="ARBA00022723"/>
    </source>
</evidence>
<evidence type="ECO:0000256" key="3">
    <source>
        <dbReference type="ARBA" id="ARBA00005060"/>
    </source>
</evidence>
<evidence type="ECO:0000256" key="1">
    <source>
        <dbReference type="ARBA" id="ARBA00001953"/>
    </source>
</evidence>
<dbReference type="GO" id="GO:0004658">
    <property type="term" value="F:propionyl-CoA carboxylase activity"/>
    <property type="evidence" value="ECO:0007669"/>
    <property type="project" value="UniProtKB-EC"/>
</dbReference>
<dbReference type="Gene3D" id="2.40.50.100">
    <property type="match status" value="1"/>
</dbReference>
<keyword evidence="5" id="KW-0436">Ligase</keyword>
<dbReference type="Pfam" id="PF02786">
    <property type="entry name" value="CPSase_L_D2"/>
    <property type="match status" value="1"/>
</dbReference>
<evidence type="ECO:0000256" key="7">
    <source>
        <dbReference type="ARBA" id="ARBA00022741"/>
    </source>
</evidence>
<dbReference type="InterPro" id="IPR011053">
    <property type="entry name" value="Single_hybrid_motif"/>
</dbReference>
<dbReference type="GO" id="GO:0016042">
    <property type="term" value="P:lipid catabolic process"/>
    <property type="evidence" value="ECO:0007669"/>
    <property type="project" value="UniProtKB-KW"/>
</dbReference>
<evidence type="ECO:0000259" key="20">
    <source>
        <dbReference type="PROSITE" id="PS50979"/>
    </source>
</evidence>
<evidence type="ECO:0000256" key="11">
    <source>
        <dbReference type="ARBA" id="ARBA00022963"/>
    </source>
</evidence>
<dbReference type="InterPro" id="IPR050856">
    <property type="entry name" value="Biotin_carboxylase_complex"/>
</dbReference>
<dbReference type="InterPro" id="IPR011054">
    <property type="entry name" value="Rudment_hybrid_motif"/>
</dbReference>
<dbReference type="UniPathway" id="UPA00945">
    <property type="reaction ID" value="UER00908"/>
</dbReference>
<dbReference type="InterPro" id="IPR000089">
    <property type="entry name" value="Biotin_lipoyl"/>
</dbReference>
<dbReference type="InterPro" id="IPR041265">
    <property type="entry name" value="PCC_BT"/>
</dbReference>
<dbReference type="SUPFAM" id="SSF51246">
    <property type="entry name" value="Rudiment single hybrid motif"/>
    <property type="match status" value="1"/>
</dbReference>
<dbReference type="GO" id="GO:0005739">
    <property type="term" value="C:mitochondrion"/>
    <property type="evidence" value="ECO:0007669"/>
    <property type="project" value="UniProtKB-SubCell"/>
</dbReference>
<evidence type="ECO:0000256" key="5">
    <source>
        <dbReference type="ARBA" id="ARBA00022598"/>
    </source>
</evidence>
<dbReference type="Proteomes" id="UP000770717">
    <property type="component" value="Unassembled WGS sequence"/>
</dbReference>
<dbReference type="InterPro" id="IPR011761">
    <property type="entry name" value="ATP-grasp"/>
</dbReference>
<evidence type="ECO:0000256" key="8">
    <source>
        <dbReference type="ARBA" id="ARBA00022840"/>
    </source>
</evidence>
<comment type="pathway">
    <text evidence="3">Metabolic intermediate metabolism; propanoyl-CoA degradation; succinyl-CoA from propanoyl-CoA: step 1/3.</text>
</comment>
<keyword evidence="6" id="KW-0479">Metal-binding</keyword>
<keyword evidence="7 17" id="KW-0547">Nucleotide-binding</keyword>
<feature type="domain" description="ATP-grasp" evidence="19">
    <location>
        <begin position="160"/>
        <end position="357"/>
    </location>
</feature>
<keyword evidence="11" id="KW-0442">Lipid degradation</keyword>
<feature type="domain" description="Biotin carboxylation" evidence="20">
    <location>
        <begin position="41"/>
        <end position="464"/>
    </location>
</feature>
<keyword evidence="8 17" id="KW-0067">ATP-binding</keyword>
<evidence type="ECO:0000259" key="18">
    <source>
        <dbReference type="PROSITE" id="PS50968"/>
    </source>
</evidence>
<dbReference type="GO" id="GO:0046872">
    <property type="term" value="F:metal ion binding"/>
    <property type="evidence" value="ECO:0007669"/>
    <property type="project" value="UniProtKB-KW"/>
</dbReference>
<dbReference type="InterPro" id="IPR005479">
    <property type="entry name" value="CPAse_ATP-bd"/>
</dbReference>
<dbReference type="InterPro" id="IPR001882">
    <property type="entry name" value="Biotin_BS"/>
</dbReference>
<dbReference type="Pfam" id="PF02785">
    <property type="entry name" value="Biotin_carb_C"/>
    <property type="match status" value="1"/>
</dbReference>
<keyword evidence="9" id="KW-0460">Magnesium</keyword>
<reference evidence="21" key="1">
    <citation type="thesis" date="2020" institute="ProQuest LLC" country="789 East Eisenhower Parkway, Ann Arbor, MI, USA">
        <title>Comparative Genomics and Chromosome Evolution.</title>
        <authorList>
            <person name="Mudd A.B."/>
        </authorList>
    </citation>
    <scope>NUCLEOTIDE SEQUENCE</scope>
    <source>
        <strain evidence="21">HN-11 Male</strain>
        <tissue evidence="21">Kidney and liver</tissue>
    </source>
</reference>
<keyword evidence="22" id="KW-1185">Reference proteome</keyword>
<dbReference type="SUPFAM" id="SSF56059">
    <property type="entry name" value="Glutathione synthetase ATP-binding domain-like"/>
    <property type="match status" value="1"/>
</dbReference>
<dbReference type="FunFam" id="3.30.470.20:FF:000028">
    <property type="entry name" value="Methylcrotonoyl-CoA carboxylase subunit alpha, mitochondrial"/>
    <property type="match status" value="1"/>
</dbReference>
<evidence type="ECO:0000256" key="10">
    <source>
        <dbReference type="ARBA" id="ARBA00022946"/>
    </source>
</evidence>
<dbReference type="Gene3D" id="3.30.470.20">
    <property type="entry name" value="ATP-grasp fold, B domain"/>
    <property type="match status" value="1"/>
</dbReference>
<name>A0A8J6FQI7_ELECQ</name>
<evidence type="ECO:0000256" key="12">
    <source>
        <dbReference type="ARBA" id="ARBA00023098"/>
    </source>
</evidence>
<dbReference type="FunFam" id="3.30.1490.20:FF:000003">
    <property type="entry name" value="acetyl-CoA carboxylase isoform X1"/>
    <property type="match status" value="1"/>
</dbReference>
<dbReference type="PROSITE" id="PS50968">
    <property type="entry name" value="BIOTINYL_LIPOYL"/>
    <property type="match status" value="1"/>
</dbReference>
<dbReference type="PROSITE" id="PS00188">
    <property type="entry name" value="BIOTIN"/>
    <property type="match status" value="1"/>
</dbReference>
<keyword evidence="10" id="KW-0809">Transit peptide</keyword>
<dbReference type="InterPro" id="IPR016185">
    <property type="entry name" value="PreATP-grasp_dom_sf"/>
</dbReference>
<dbReference type="FunFam" id="2.40.50.100:FF:000029">
    <property type="entry name" value="propionyl-CoA carboxylase alpha chain, mitochondrial"/>
    <property type="match status" value="1"/>
</dbReference>
<comment type="caution">
    <text evidence="21">The sequence shown here is derived from an EMBL/GenBank/DDBJ whole genome shotgun (WGS) entry which is preliminary data.</text>
</comment>
<keyword evidence="12" id="KW-0443">Lipid metabolism</keyword>
<evidence type="ECO:0000313" key="22">
    <source>
        <dbReference type="Proteomes" id="UP000770717"/>
    </source>
</evidence>
<dbReference type="EC" id="6.4.1.3" evidence="4"/>